<keyword evidence="1" id="KW-0472">Membrane</keyword>
<evidence type="ECO:0000313" key="3">
    <source>
        <dbReference type="Proteomes" id="UP000032180"/>
    </source>
</evidence>
<feature type="transmembrane region" description="Helical" evidence="1">
    <location>
        <begin position="71"/>
        <end position="90"/>
    </location>
</feature>
<sequence length="108" mass="12052">MALRSLAGKIIPVAAATPRLAPPSRSLHHVEDKLLRRVGGCSYHIGKNAGTDAELVKRVSESRNIDRNIKMTLMIGAASIYGFFLFRALSIRNNARKELRLLEEKYGY</sequence>
<keyword evidence="1" id="KW-1133">Transmembrane helix</keyword>
<reference evidence="2 3" key="1">
    <citation type="submission" date="2012-08" db="EMBL/GenBank/DDBJ databases">
        <title>Oryza genome evolution.</title>
        <authorList>
            <person name="Wing R.A."/>
        </authorList>
    </citation>
    <scope>NUCLEOTIDE SEQUENCE</scope>
</reference>
<evidence type="ECO:0000256" key="1">
    <source>
        <dbReference type="SAM" id="Phobius"/>
    </source>
</evidence>
<keyword evidence="1" id="KW-0812">Transmembrane</keyword>
<dbReference type="Gramene" id="LPERR07G02190.1">
    <property type="protein sequence ID" value="LPERR07G02190.1"/>
    <property type="gene ID" value="LPERR07G02190"/>
</dbReference>
<reference evidence="3" key="2">
    <citation type="submission" date="2013-12" db="EMBL/GenBank/DDBJ databases">
        <authorList>
            <person name="Yu Y."/>
            <person name="Lee S."/>
            <person name="de Baynast K."/>
            <person name="Wissotski M."/>
            <person name="Liu L."/>
            <person name="Talag J."/>
            <person name="Goicoechea J."/>
            <person name="Angelova A."/>
            <person name="Jetty R."/>
            <person name="Kudrna D."/>
            <person name="Golser W."/>
            <person name="Rivera L."/>
            <person name="Zhang J."/>
            <person name="Wing R."/>
        </authorList>
    </citation>
    <scope>NUCLEOTIDE SEQUENCE</scope>
</reference>
<protein>
    <submittedName>
        <fullName evidence="2">Uncharacterized protein</fullName>
    </submittedName>
</protein>
<evidence type="ECO:0000313" key="2">
    <source>
        <dbReference type="EnsemblPlants" id="LPERR07G02190.1"/>
    </source>
</evidence>
<dbReference type="AlphaFoldDB" id="A0A0D9WVA7"/>
<dbReference type="EnsemblPlants" id="LPERR07G02190.1">
    <property type="protein sequence ID" value="LPERR07G02190.1"/>
    <property type="gene ID" value="LPERR07G02190"/>
</dbReference>
<keyword evidence="3" id="KW-1185">Reference proteome</keyword>
<name>A0A0D9WVA7_9ORYZ</name>
<reference evidence="2" key="3">
    <citation type="submission" date="2015-04" db="UniProtKB">
        <authorList>
            <consortium name="EnsemblPlants"/>
        </authorList>
    </citation>
    <scope>IDENTIFICATION</scope>
</reference>
<accession>A0A0D9WVA7</accession>
<organism evidence="2 3">
    <name type="scientific">Leersia perrieri</name>
    <dbReference type="NCBI Taxonomy" id="77586"/>
    <lineage>
        <taxon>Eukaryota</taxon>
        <taxon>Viridiplantae</taxon>
        <taxon>Streptophyta</taxon>
        <taxon>Embryophyta</taxon>
        <taxon>Tracheophyta</taxon>
        <taxon>Spermatophyta</taxon>
        <taxon>Magnoliopsida</taxon>
        <taxon>Liliopsida</taxon>
        <taxon>Poales</taxon>
        <taxon>Poaceae</taxon>
        <taxon>BOP clade</taxon>
        <taxon>Oryzoideae</taxon>
        <taxon>Oryzeae</taxon>
        <taxon>Oryzinae</taxon>
        <taxon>Leersia</taxon>
    </lineage>
</organism>
<dbReference type="Proteomes" id="UP000032180">
    <property type="component" value="Chromosome 7"/>
</dbReference>
<proteinExistence type="predicted"/>
<dbReference type="HOGENOM" id="CLU_171382_0_0_1"/>